<sequence length="95" mass="9638">MGSRLLRVSLALILAGAAIAALAEGGGGIGRAGTYPPQFGPNTPSHKDLFELRKEKREQANRAVVADASSDVGGTADVVSQSGVAKAAPGIHNHH</sequence>
<dbReference type="RefSeq" id="WP_175161776.1">
    <property type="nucleotide sequence ID" value="NZ_CADIKI010000010.1"/>
</dbReference>
<name>A0A6J5GA14_9BURK</name>
<protein>
    <submittedName>
        <fullName evidence="2">Uncharacterized protein</fullName>
    </submittedName>
</protein>
<evidence type="ECO:0000313" key="2">
    <source>
        <dbReference type="EMBL" id="CAB3794614.1"/>
    </source>
</evidence>
<feature type="signal peptide" evidence="1">
    <location>
        <begin position="1"/>
        <end position="23"/>
    </location>
</feature>
<gene>
    <name evidence="2" type="ORF">LMG27177_03681</name>
</gene>
<accession>A0A6J5GA14</accession>
<evidence type="ECO:0000256" key="1">
    <source>
        <dbReference type="SAM" id="SignalP"/>
    </source>
</evidence>
<dbReference type="Proteomes" id="UP000494252">
    <property type="component" value="Unassembled WGS sequence"/>
</dbReference>
<keyword evidence="1" id="KW-0732">Signal</keyword>
<organism evidence="2 3">
    <name type="scientific">Paraburkholderia fynbosensis</name>
    <dbReference type="NCBI Taxonomy" id="1200993"/>
    <lineage>
        <taxon>Bacteria</taxon>
        <taxon>Pseudomonadati</taxon>
        <taxon>Pseudomonadota</taxon>
        <taxon>Betaproteobacteria</taxon>
        <taxon>Burkholderiales</taxon>
        <taxon>Burkholderiaceae</taxon>
        <taxon>Paraburkholderia</taxon>
    </lineage>
</organism>
<evidence type="ECO:0000313" key="3">
    <source>
        <dbReference type="Proteomes" id="UP000494252"/>
    </source>
</evidence>
<keyword evidence="3" id="KW-1185">Reference proteome</keyword>
<dbReference type="EMBL" id="CADIKI010000010">
    <property type="protein sequence ID" value="CAB3794614.1"/>
    <property type="molecule type" value="Genomic_DNA"/>
</dbReference>
<dbReference type="AlphaFoldDB" id="A0A6J5GA14"/>
<proteinExistence type="predicted"/>
<feature type="chain" id="PRO_5026931151" evidence="1">
    <location>
        <begin position="24"/>
        <end position="95"/>
    </location>
</feature>
<reference evidence="2 3" key="1">
    <citation type="submission" date="2020-04" db="EMBL/GenBank/DDBJ databases">
        <authorList>
            <person name="De Canck E."/>
        </authorList>
    </citation>
    <scope>NUCLEOTIDE SEQUENCE [LARGE SCALE GENOMIC DNA]</scope>
    <source>
        <strain evidence="2 3">LMG 27177</strain>
    </source>
</reference>